<name>A0A1B6C6Z4_9HEMI</name>
<protein>
    <submittedName>
        <fullName evidence="2">Uncharacterized protein</fullName>
    </submittedName>
</protein>
<accession>A0A1B6C6Z4</accession>
<dbReference type="EMBL" id="GEDC01029817">
    <property type="protein sequence ID" value="JAS07481.1"/>
    <property type="molecule type" value="Transcribed_RNA"/>
</dbReference>
<reference evidence="2" key="1">
    <citation type="submission" date="2015-12" db="EMBL/GenBank/DDBJ databases">
        <title>De novo transcriptome assembly of four potential Pierce s Disease insect vectors from Arizona vineyards.</title>
        <authorList>
            <person name="Tassone E.E."/>
        </authorList>
    </citation>
    <scope>NUCLEOTIDE SEQUENCE</scope>
</reference>
<organism evidence="2">
    <name type="scientific">Clastoptera arizonana</name>
    <name type="common">Arizona spittle bug</name>
    <dbReference type="NCBI Taxonomy" id="38151"/>
    <lineage>
        <taxon>Eukaryota</taxon>
        <taxon>Metazoa</taxon>
        <taxon>Ecdysozoa</taxon>
        <taxon>Arthropoda</taxon>
        <taxon>Hexapoda</taxon>
        <taxon>Insecta</taxon>
        <taxon>Pterygota</taxon>
        <taxon>Neoptera</taxon>
        <taxon>Paraneoptera</taxon>
        <taxon>Hemiptera</taxon>
        <taxon>Auchenorrhyncha</taxon>
        <taxon>Cercopoidea</taxon>
        <taxon>Clastopteridae</taxon>
        <taxon>Clastoptera</taxon>
    </lineage>
</organism>
<gene>
    <name evidence="1" type="ORF">g.6989</name>
    <name evidence="2" type="ORF">g.6990</name>
</gene>
<evidence type="ECO:0000313" key="2">
    <source>
        <dbReference type="EMBL" id="JAS09089.1"/>
    </source>
</evidence>
<sequence>MDLQNSRFRSAGCGRVRETFSPAGHFLRLMLKILLVKFWGRLWDRVNDTNIYHSRPSAQLDLQNSKLKKLACLCRAGCGTPYPLPAVCLCDRRAIKSITLVPSHQLKSHH</sequence>
<dbReference type="AlphaFoldDB" id="A0A1B6C6Z4"/>
<evidence type="ECO:0000313" key="1">
    <source>
        <dbReference type="EMBL" id="JAS07481.1"/>
    </source>
</evidence>
<dbReference type="EMBL" id="GEDC01028209">
    <property type="protein sequence ID" value="JAS09089.1"/>
    <property type="molecule type" value="Transcribed_RNA"/>
</dbReference>
<proteinExistence type="predicted"/>